<sequence>MNRTYLKHEFLITARSMKNIPFVVFIGVLLLCYCFLLLPNEQVKETFYPEKTKEYLTMLDAEQQFRLQKGNTGVVLFSGMPVYANNAYYYSLYSALLTAYEDKNYDRFLHLRASYLENNVWEYTNDKEFFKDSPFPGKDREHAYHQTMIRFEDYLSNNRPITYGLLMEKTGLQALQKFLLNYGMYFFLFCAIFFSSDVLTRNRKNRSVLQGLPLTWYRQLNLKTLSTFLYTSLFALVTIVIAVGLISIQYGFGYLNLDVPIMIAQQTFTREEYDVLSMGTFIGIMAVAMLVLVYLFTRLTIAIGLLVKNEWVVLIICSALLFLEQFYFTRTTRTLGGIDISSFPQTYIDFGKVVTGEKNFLLNVETITMTKGIVVLLITLLLLEVCIWVLSRIVNKRRFYKIG</sequence>
<feature type="transmembrane region" description="Helical" evidence="1">
    <location>
        <begin position="20"/>
        <end position="38"/>
    </location>
</feature>
<reference evidence="2 3" key="1">
    <citation type="submission" date="2023-06" db="EMBL/GenBank/DDBJ databases">
        <title>Sporosarcina sp. nov., isolated from Korean traditional fermented seafood 'Jeotgal'.</title>
        <authorList>
            <person name="Yang A.I."/>
            <person name="Shin N.-R."/>
        </authorList>
    </citation>
    <scope>NUCLEOTIDE SEQUENCE [LARGE SCALE GENOMIC DNA]</scope>
    <source>
        <strain evidence="2 3">KCTC13119</strain>
    </source>
</reference>
<accession>A0ABU4G7R0</accession>
<feature type="transmembrane region" description="Helical" evidence="1">
    <location>
        <begin position="309"/>
        <end position="328"/>
    </location>
</feature>
<keyword evidence="1" id="KW-0812">Transmembrane</keyword>
<keyword evidence="1" id="KW-0472">Membrane</keyword>
<dbReference type="Proteomes" id="UP001282284">
    <property type="component" value="Unassembled WGS sequence"/>
</dbReference>
<feature type="transmembrane region" description="Helical" evidence="1">
    <location>
        <begin position="372"/>
        <end position="391"/>
    </location>
</feature>
<evidence type="ECO:0000313" key="3">
    <source>
        <dbReference type="Proteomes" id="UP001282284"/>
    </source>
</evidence>
<dbReference type="EMBL" id="JAUBDI010000005">
    <property type="protein sequence ID" value="MDW0113000.1"/>
    <property type="molecule type" value="Genomic_DNA"/>
</dbReference>
<keyword evidence="3" id="KW-1185">Reference proteome</keyword>
<name>A0ABU4G7R0_9BACL</name>
<feature type="transmembrane region" description="Helical" evidence="1">
    <location>
        <begin position="275"/>
        <end position="297"/>
    </location>
</feature>
<evidence type="ECO:0000313" key="2">
    <source>
        <dbReference type="EMBL" id="MDW0113000.1"/>
    </source>
</evidence>
<gene>
    <name evidence="2" type="ORF">QT711_07365</name>
</gene>
<evidence type="ECO:0000256" key="1">
    <source>
        <dbReference type="SAM" id="Phobius"/>
    </source>
</evidence>
<proteinExistence type="predicted"/>
<feature type="transmembrane region" description="Helical" evidence="1">
    <location>
        <begin position="182"/>
        <end position="200"/>
    </location>
</feature>
<feature type="transmembrane region" description="Helical" evidence="1">
    <location>
        <begin position="228"/>
        <end position="255"/>
    </location>
</feature>
<evidence type="ECO:0008006" key="4">
    <source>
        <dbReference type="Google" id="ProtNLM"/>
    </source>
</evidence>
<comment type="caution">
    <text evidence="2">The sequence shown here is derived from an EMBL/GenBank/DDBJ whole genome shotgun (WGS) entry which is preliminary data.</text>
</comment>
<protein>
    <recommendedName>
        <fullName evidence="4">ABC-2 family transporter protein</fullName>
    </recommendedName>
</protein>
<keyword evidence="1" id="KW-1133">Transmembrane helix</keyword>
<organism evidence="2 3">
    <name type="scientific">Sporosarcina saromensis</name>
    <dbReference type="NCBI Taxonomy" id="359365"/>
    <lineage>
        <taxon>Bacteria</taxon>
        <taxon>Bacillati</taxon>
        <taxon>Bacillota</taxon>
        <taxon>Bacilli</taxon>
        <taxon>Bacillales</taxon>
        <taxon>Caryophanaceae</taxon>
        <taxon>Sporosarcina</taxon>
    </lineage>
</organism>